<dbReference type="InterPro" id="IPR013096">
    <property type="entry name" value="Cupin_2"/>
</dbReference>
<dbReference type="PANTHER" id="PTHR36114:SF1">
    <property type="entry name" value="16.7 KDA PROTEIN IN WHIE LOCUS"/>
    <property type="match status" value="1"/>
</dbReference>
<dbReference type="EMBL" id="JAQQLI010000018">
    <property type="protein sequence ID" value="MDC7786642.1"/>
    <property type="molecule type" value="Genomic_DNA"/>
</dbReference>
<dbReference type="RefSeq" id="WP_272777490.1">
    <property type="nucleotide sequence ID" value="NZ_JAQQLI010000018.1"/>
</dbReference>
<gene>
    <name evidence="2" type="ORF">PQJ73_13190</name>
</gene>
<keyword evidence="3" id="KW-1185">Reference proteome</keyword>
<dbReference type="PANTHER" id="PTHR36114">
    <property type="entry name" value="16.7 KDA PROTEIN IN WHIE LOCUS"/>
    <property type="match status" value="1"/>
</dbReference>
<evidence type="ECO:0000259" key="1">
    <source>
        <dbReference type="Pfam" id="PF07883"/>
    </source>
</evidence>
<organism evidence="2 3">
    <name type="scientific">Rhodoplanes tepidamans</name>
    <name type="common">Rhodoplanes cryptolactis</name>
    <dbReference type="NCBI Taxonomy" id="200616"/>
    <lineage>
        <taxon>Bacteria</taxon>
        <taxon>Pseudomonadati</taxon>
        <taxon>Pseudomonadota</taxon>
        <taxon>Alphaproteobacteria</taxon>
        <taxon>Hyphomicrobiales</taxon>
        <taxon>Nitrobacteraceae</taxon>
        <taxon>Rhodoplanes</taxon>
    </lineage>
</organism>
<accession>A0ABT5JAM5</accession>
<dbReference type="SUPFAM" id="SSF51182">
    <property type="entry name" value="RmlC-like cupins"/>
    <property type="match status" value="1"/>
</dbReference>
<dbReference type="Gene3D" id="2.60.120.10">
    <property type="entry name" value="Jelly Rolls"/>
    <property type="match status" value="1"/>
</dbReference>
<dbReference type="InterPro" id="IPR014710">
    <property type="entry name" value="RmlC-like_jellyroll"/>
</dbReference>
<dbReference type="InterPro" id="IPR011051">
    <property type="entry name" value="RmlC_Cupin_sf"/>
</dbReference>
<dbReference type="Proteomes" id="UP001165652">
    <property type="component" value="Unassembled WGS sequence"/>
</dbReference>
<feature type="domain" description="Cupin type-2" evidence="1">
    <location>
        <begin position="43"/>
        <end position="106"/>
    </location>
</feature>
<dbReference type="CDD" id="cd02208">
    <property type="entry name" value="cupin_RmlC-like"/>
    <property type="match status" value="1"/>
</dbReference>
<name>A0ABT5JAM5_RHOTP</name>
<dbReference type="Pfam" id="PF07883">
    <property type="entry name" value="Cupin_2"/>
    <property type="match status" value="1"/>
</dbReference>
<evidence type="ECO:0000313" key="3">
    <source>
        <dbReference type="Proteomes" id="UP001165652"/>
    </source>
</evidence>
<dbReference type="InterPro" id="IPR052044">
    <property type="entry name" value="PKS_Associated_Protein"/>
</dbReference>
<proteinExistence type="predicted"/>
<reference evidence="2" key="1">
    <citation type="journal article" date="2023" name="Microbiol Resour">
        <title>Genome Sequences of Rhodoplanes serenus and Two Thermotolerant Strains, Rhodoplanes tepidamans and 'Rhodoplanes cryptolactis,' Further Refine the Genus.</title>
        <authorList>
            <person name="Rayyan A.A."/>
            <person name="Kyndt J.A."/>
        </authorList>
    </citation>
    <scope>NUCLEOTIDE SEQUENCE</scope>
    <source>
        <strain evidence="2">DSM 9987</strain>
    </source>
</reference>
<protein>
    <submittedName>
        <fullName evidence="2">Cupin domain-containing protein</fullName>
    </submittedName>
</protein>
<evidence type="ECO:0000313" key="2">
    <source>
        <dbReference type="EMBL" id="MDC7786642.1"/>
    </source>
</evidence>
<reference evidence="2" key="2">
    <citation type="submission" date="2023-02" db="EMBL/GenBank/DDBJ databases">
        <authorList>
            <person name="Rayyan A."/>
            <person name="Meyer T."/>
            <person name="Kyndt J.A."/>
        </authorList>
    </citation>
    <scope>NUCLEOTIDE SEQUENCE</scope>
    <source>
        <strain evidence="2">DSM 9987</strain>
    </source>
</reference>
<comment type="caution">
    <text evidence="2">The sequence shown here is derived from an EMBL/GenBank/DDBJ whole genome shotgun (WGS) entry which is preliminary data.</text>
</comment>
<sequence>MSPTCNSISADRMTWQPHPRFRGVEIAYLVTREKDDVDVTFALVRLPVGSQPDKHVHEHSDDIVFVLQGKATMWIDGVGDVALTKGCFLRVPQGVQHQPRNIEEDVLLYNVWLPALT</sequence>